<name>A0A918TDF6_STRCJ</name>
<dbReference type="Proteomes" id="UP000646244">
    <property type="component" value="Unassembled WGS sequence"/>
</dbReference>
<feature type="domain" description="eCIS core" evidence="1">
    <location>
        <begin position="66"/>
        <end position="138"/>
    </location>
</feature>
<reference evidence="2" key="1">
    <citation type="journal article" date="2014" name="Int. J. Syst. Evol. Microbiol.">
        <title>Complete genome sequence of Corynebacterium casei LMG S-19264T (=DSM 44701T), isolated from a smear-ripened cheese.</title>
        <authorList>
            <consortium name="US DOE Joint Genome Institute (JGI-PGF)"/>
            <person name="Walter F."/>
            <person name="Albersmeier A."/>
            <person name="Kalinowski J."/>
            <person name="Ruckert C."/>
        </authorList>
    </citation>
    <scope>NUCLEOTIDE SEQUENCE</scope>
    <source>
        <strain evidence="2">JCM 4633</strain>
    </source>
</reference>
<reference evidence="2" key="2">
    <citation type="submission" date="2020-09" db="EMBL/GenBank/DDBJ databases">
        <authorList>
            <person name="Sun Q."/>
            <person name="Ohkuma M."/>
        </authorList>
    </citation>
    <scope>NUCLEOTIDE SEQUENCE</scope>
    <source>
        <strain evidence="2">JCM 4633</strain>
    </source>
</reference>
<evidence type="ECO:0000313" key="3">
    <source>
        <dbReference type="Proteomes" id="UP000646244"/>
    </source>
</evidence>
<accession>A0A918TDF6</accession>
<comment type="caution">
    <text evidence="2">The sequence shown here is derived from an EMBL/GenBank/DDBJ whole genome shotgun (WGS) entry which is preliminary data.</text>
</comment>
<organism evidence="2 3">
    <name type="scientific">Streptomyces cinnamoneus</name>
    <name type="common">Streptoverticillium cinnamoneum</name>
    <dbReference type="NCBI Taxonomy" id="53446"/>
    <lineage>
        <taxon>Bacteria</taxon>
        <taxon>Bacillati</taxon>
        <taxon>Actinomycetota</taxon>
        <taxon>Actinomycetes</taxon>
        <taxon>Kitasatosporales</taxon>
        <taxon>Streptomycetaceae</taxon>
        <taxon>Streptomyces</taxon>
        <taxon>Streptomyces cinnamoneus group</taxon>
    </lineage>
</organism>
<dbReference type="InterPro" id="IPR025295">
    <property type="entry name" value="eCIS_core_dom"/>
</dbReference>
<sequence>MGLTAGRGRPRRPGPARARAAAAGALGPLQAAGNAAVARMLRERYRGGPLHDGSAVRNVLRTAGRPLEQGVRQEMEERFGADFSTVRVHRDAAAQHSAASLGARAYTAGEHVVLGRDGDDKDDKRVLAHELAHVLQQRLGAHRPAGTDGEVWVGEPGDRWERAAEADAQRVLRGSGGLRAVPGTADAPPARPATHGSVTVQRLLDHNRQNGTGFGSMLGRDGRVEAAWIRTDGTLTGQAPMVDPPGYAYIRRLRLANFWIRFHLINEKAGGKGTADNLVPASKRDNSRYHADIEQGLKEDVEDVREKNRKKKGRGEVFFGVEVDYPAAPLAGTGTAAQLAHAEFFPKSLRVFSEVRDPGSGRWTERQRGKRFAFLDGQPADPGTSAALSGLTRDTLKTLVPVRREWTDDEVSFLRALGGARKGEFEELIDKHSGAGPVESLEAAFEEIPVSAPATTRSRSGRAVKLPRVSFAHRIGNDKVIKALSEAIAHGVLTL</sequence>
<proteinExistence type="predicted"/>
<dbReference type="AlphaFoldDB" id="A0A918TDF6"/>
<dbReference type="Pfam" id="PF13699">
    <property type="entry name" value="eCIS_core"/>
    <property type="match status" value="1"/>
</dbReference>
<evidence type="ECO:0000313" key="2">
    <source>
        <dbReference type="EMBL" id="GHC44443.1"/>
    </source>
</evidence>
<dbReference type="EMBL" id="BMVB01000005">
    <property type="protein sequence ID" value="GHC44443.1"/>
    <property type="molecule type" value="Genomic_DNA"/>
</dbReference>
<evidence type="ECO:0000259" key="1">
    <source>
        <dbReference type="Pfam" id="PF13699"/>
    </source>
</evidence>
<gene>
    <name evidence="2" type="ORF">GCM10010507_19320</name>
</gene>
<protein>
    <recommendedName>
        <fullName evidence="1">eCIS core domain-containing protein</fullName>
    </recommendedName>
</protein>